<keyword evidence="1" id="KW-0732">Signal</keyword>
<proteinExistence type="predicted"/>
<dbReference type="InterPro" id="IPR021365">
    <property type="entry name" value="DUF2891"/>
</dbReference>
<feature type="signal peptide" evidence="1">
    <location>
        <begin position="1"/>
        <end position="18"/>
    </location>
</feature>
<evidence type="ECO:0000256" key="1">
    <source>
        <dbReference type="SAM" id="SignalP"/>
    </source>
</evidence>
<feature type="chain" id="PRO_5007131533" description="DUF2891 domain-containing protein" evidence="1">
    <location>
        <begin position="19"/>
        <end position="388"/>
    </location>
</feature>
<dbReference type="Proteomes" id="UP000023435">
    <property type="component" value="Unassembled WGS sequence"/>
</dbReference>
<dbReference type="AlphaFoldDB" id="A0A108U5A9"/>
<dbReference type="EMBL" id="JAJA02000001">
    <property type="protein sequence ID" value="KWS02829.1"/>
    <property type="molecule type" value="Genomic_DNA"/>
</dbReference>
<accession>A0A108U5A9</accession>
<sequence length="388" mass="42471">MRGSLIAAFVLWTGAAFAQQQDAVPKALPIPAPAPDVVLDEAHAAHFAGLALSCVGREYPNKIAHRLDNARDVQAPSQLYPAFYGCYDWHSSVHGHWLLARLVQRFPQAAFAVPARAALARNLTAQNIAGELAYLRRGDDDSFERPYGLAWLLQLGAQLRGWDDPQARQWAAALEPLEREAAGRLLRWLPKLTKPIRVGEHSQTAFAFGLALDWTAVSGDQVLRDALIARSRYYYLADRHCPLAYEPSGQDFLSPCLAEADLMRRVLAPEEFSRWLKTFLPQIPRRARSDWLTPGLVLDPADGKLAHLDGLNLSRAWMLEGIARGLAPGDRRIPALRAAATEHRKLGLIAVGDTHYAGAHWLGSFATYLLAPPDVPAAAAGAAAGRGD</sequence>
<reference evidence="2 3" key="1">
    <citation type="journal article" date="2014" name="Genome Announc.">
        <title>Draft Genome Sequence of Lysobacter capsici AZ78, a Bacterium Antagonistic to Plant-Pathogenic Oomycetes.</title>
        <authorList>
            <person name="Puopolo G."/>
            <person name="Sonego P."/>
            <person name="Engelen K."/>
            <person name="Pertot I."/>
        </authorList>
    </citation>
    <scope>NUCLEOTIDE SEQUENCE [LARGE SCALE GENOMIC DNA]</scope>
    <source>
        <strain evidence="2 3">AZ78</strain>
    </source>
</reference>
<comment type="caution">
    <text evidence="2">The sequence shown here is derived from an EMBL/GenBank/DDBJ whole genome shotgun (WGS) entry which is preliminary data.</text>
</comment>
<protein>
    <recommendedName>
        <fullName evidence="4">DUF2891 domain-containing protein</fullName>
    </recommendedName>
</protein>
<keyword evidence="3" id="KW-1185">Reference proteome</keyword>
<evidence type="ECO:0000313" key="2">
    <source>
        <dbReference type="EMBL" id="KWS02829.1"/>
    </source>
</evidence>
<dbReference type="Pfam" id="PF11199">
    <property type="entry name" value="DUF2891"/>
    <property type="match status" value="1"/>
</dbReference>
<name>A0A108U5A9_9GAMM</name>
<evidence type="ECO:0000313" key="3">
    <source>
        <dbReference type="Proteomes" id="UP000023435"/>
    </source>
</evidence>
<gene>
    <name evidence="2" type="ORF">AZ78_0375</name>
</gene>
<evidence type="ECO:0008006" key="4">
    <source>
        <dbReference type="Google" id="ProtNLM"/>
    </source>
</evidence>
<organism evidence="2 3">
    <name type="scientific">Lysobacter capsici AZ78</name>
    <dbReference type="NCBI Taxonomy" id="1444315"/>
    <lineage>
        <taxon>Bacteria</taxon>
        <taxon>Pseudomonadati</taxon>
        <taxon>Pseudomonadota</taxon>
        <taxon>Gammaproteobacteria</taxon>
        <taxon>Lysobacterales</taxon>
        <taxon>Lysobacteraceae</taxon>
        <taxon>Lysobacter</taxon>
    </lineage>
</organism>